<name>A0A381YQU0_9ZZZZ</name>
<proteinExistence type="predicted"/>
<organism evidence="2">
    <name type="scientific">marine metagenome</name>
    <dbReference type="NCBI Taxonomy" id="408172"/>
    <lineage>
        <taxon>unclassified sequences</taxon>
        <taxon>metagenomes</taxon>
        <taxon>ecological metagenomes</taxon>
    </lineage>
</organism>
<evidence type="ECO:0000256" key="1">
    <source>
        <dbReference type="SAM" id="Phobius"/>
    </source>
</evidence>
<evidence type="ECO:0008006" key="3">
    <source>
        <dbReference type="Google" id="ProtNLM"/>
    </source>
</evidence>
<dbReference type="EMBL" id="UINC01018728">
    <property type="protein sequence ID" value="SVA78923.1"/>
    <property type="molecule type" value="Genomic_DNA"/>
</dbReference>
<sequence>MFGVFIEFLQGKAVDYRTAELLDIWFNALGTIIGCSFLLLKNSIKKS</sequence>
<keyword evidence="1" id="KW-1133">Transmembrane helix</keyword>
<feature type="transmembrane region" description="Helical" evidence="1">
    <location>
        <begin position="24"/>
        <end position="40"/>
    </location>
</feature>
<reference evidence="2" key="1">
    <citation type="submission" date="2018-05" db="EMBL/GenBank/DDBJ databases">
        <authorList>
            <person name="Lanie J.A."/>
            <person name="Ng W.-L."/>
            <person name="Kazmierczak K.M."/>
            <person name="Andrzejewski T.M."/>
            <person name="Davidsen T.M."/>
            <person name="Wayne K.J."/>
            <person name="Tettelin H."/>
            <person name="Glass J.I."/>
            <person name="Rusch D."/>
            <person name="Podicherti R."/>
            <person name="Tsui H.-C.T."/>
            <person name="Winkler M.E."/>
        </authorList>
    </citation>
    <scope>NUCLEOTIDE SEQUENCE</scope>
</reference>
<protein>
    <recommendedName>
        <fullName evidence="3">VanZ-like domain-containing protein</fullName>
    </recommendedName>
</protein>
<evidence type="ECO:0000313" key="2">
    <source>
        <dbReference type="EMBL" id="SVA78923.1"/>
    </source>
</evidence>
<gene>
    <name evidence="2" type="ORF">METZ01_LOCUS131777</name>
</gene>
<accession>A0A381YQU0</accession>
<keyword evidence="1" id="KW-0472">Membrane</keyword>
<dbReference type="AlphaFoldDB" id="A0A381YQU0"/>
<keyword evidence="1" id="KW-0812">Transmembrane</keyword>